<evidence type="ECO:0000313" key="4">
    <source>
        <dbReference type="EMBL" id="ODM11113.1"/>
    </source>
</evidence>
<dbReference type="Proteomes" id="UP000094271">
    <property type="component" value="Unassembled WGS sequence"/>
</dbReference>
<dbReference type="Proteomes" id="UP000094067">
    <property type="component" value="Unassembled WGS sequence"/>
</dbReference>
<feature type="chain" id="PRO_5044556740" description="PrcB C-terminal domain-containing protein" evidence="1">
    <location>
        <begin position="22"/>
        <end position="135"/>
    </location>
</feature>
<sequence>MKKICLLVIASIMAVCFTACGKDTAEEQSRENLEFTVVSEDRLSDELKEILDQKKESAFKLTYADEGYLYICIGYGKQESGGYSVTVNDLYETENAIYVNTNLLGPKAGSTPATSPSYPYIVLKVEFREKTVVFD</sequence>
<evidence type="ECO:0000313" key="10">
    <source>
        <dbReference type="Proteomes" id="UP000095003"/>
    </source>
</evidence>
<name>A0A1E3AIM3_9FIRM</name>
<proteinExistence type="predicted"/>
<comment type="caution">
    <text evidence="3">The sequence shown here is derived from an EMBL/GenBank/DDBJ whole genome shotgun (WGS) entry which is preliminary data.</text>
</comment>
<dbReference type="OrthoDB" id="422698at2"/>
<organism evidence="3 7">
    <name type="scientific">Eisenbergiella tayi</name>
    <dbReference type="NCBI Taxonomy" id="1432052"/>
    <lineage>
        <taxon>Bacteria</taxon>
        <taxon>Bacillati</taxon>
        <taxon>Bacillota</taxon>
        <taxon>Clostridia</taxon>
        <taxon>Lachnospirales</taxon>
        <taxon>Lachnospiraceae</taxon>
        <taxon>Eisenbergiella</taxon>
    </lineage>
</organism>
<dbReference type="EMBL" id="MEHA01000012">
    <property type="protein sequence ID" value="ODR49670.1"/>
    <property type="molecule type" value="Genomic_DNA"/>
</dbReference>
<dbReference type="RefSeq" id="WP_044963686.1">
    <property type="nucleotide sequence ID" value="NZ_BAABXS010000001.1"/>
</dbReference>
<keyword evidence="1" id="KW-0732">Signal</keyword>
<evidence type="ECO:0000313" key="6">
    <source>
        <dbReference type="EMBL" id="ODR60451.1"/>
    </source>
</evidence>
<dbReference type="Proteomes" id="UP000095003">
    <property type="component" value="Unassembled WGS sequence"/>
</dbReference>
<dbReference type="EMBL" id="MCGI01000003">
    <property type="protein sequence ID" value="ODM11113.1"/>
    <property type="molecule type" value="Genomic_DNA"/>
</dbReference>
<dbReference type="Pfam" id="PF14343">
    <property type="entry name" value="PrcB_C"/>
    <property type="match status" value="1"/>
</dbReference>
<feature type="domain" description="PrcB C-terminal" evidence="2">
    <location>
        <begin position="69"/>
        <end position="126"/>
    </location>
</feature>
<evidence type="ECO:0000313" key="8">
    <source>
        <dbReference type="Proteomes" id="UP000094271"/>
    </source>
</evidence>
<protein>
    <recommendedName>
        <fullName evidence="2">PrcB C-terminal domain-containing protein</fullName>
    </recommendedName>
</protein>
<evidence type="ECO:0000313" key="9">
    <source>
        <dbReference type="Proteomes" id="UP000094869"/>
    </source>
</evidence>
<dbReference type="PATRIC" id="fig|1432052.3.peg.3927"/>
<accession>A0A1E3AIM3</accession>
<evidence type="ECO:0000259" key="2">
    <source>
        <dbReference type="Pfam" id="PF14343"/>
    </source>
</evidence>
<reference evidence="7 10" key="1">
    <citation type="submission" date="2016-07" db="EMBL/GenBank/DDBJ databases">
        <title>Characterization of isolates of Eisenbergiella tayi derived from blood cultures, using whole genome sequencing.</title>
        <authorList>
            <person name="Burdz T."/>
            <person name="Wiebe D."/>
            <person name="Huynh C."/>
            <person name="Bernard K."/>
        </authorList>
    </citation>
    <scope>NUCLEOTIDE SEQUENCE [LARGE SCALE GENOMIC DNA]</scope>
    <source>
        <strain evidence="3 7">NML 110608</strain>
        <strain evidence="4 10">NML 120489</strain>
    </source>
</reference>
<evidence type="ECO:0000256" key="1">
    <source>
        <dbReference type="SAM" id="SignalP"/>
    </source>
</evidence>
<dbReference type="EMBL" id="MEHD01000011">
    <property type="protein sequence ID" value="ODR60451.1"/>
    <property type="molecule type" value="Genomic_DNA"/>
</dbReference>
<dbReference type="Proteomes" id="UP000094869">
    <property type="component" value="Unassembled WGS sequence"/>
</dbReference>
<gene>
    <name evidence="4" type="ORF">BEH84_03542</name>
    <name evidence="5" type="ORF">BEI59_17185</name>
    <name evidence="3" type="ORF">BEI61_00189</name>
    <name evidence="6" type="ORF">BEI63_04530</name>
</gene>
<dbReference type="AlphaFoldDB" id="A0A1E3AIM3"/>
<evidence type="ECO:0000313" key="3">
    <source>
        <dbReference type="EMBL" id="ODM08560.1"/>
    </source>
</evidence>
<dbReference type="InterPro" id="IPR025748">
    <property type="entry name" value="PrcB_C_dom"/>
</dbReference>
<reference evidence="5 8" key="3">
    <citation type="submission" date="2016-08" db="EMBL/GenBank/DDBJ databases">
        <authorList>
            <person name="Seilhamer J.J."/>
        </authorList>
    </citation>
    <scope>NUCLEOTIDE SEQUENCE [LARGE SCALE GENOMIC DNA]</scope>
    <source>
        <strain evidence="5 8">NML150140-1</strain>
    </source>
</reference>
<evidence type="ECO:0000313" key="7">
    <source>
        <dbReference type="Proteomes" id="UP000094067"/>
    </source>
</evidence>
<keyword evidence="9" id="KW-1185">Reference proteome</keyword>
<feature type="signal peptide" evidence="1">
    <location>
        <begin position="1"/>
        <end position="21"/>
    </location>
</feature>
<evidence type="ECO:0000313" key="5">
    <source>
        <dbReference type="EMBL" id="ODR49670.1"/>
    </source>
</evidence>
<reference evidence="6 9" key="2">
    <citation type="submission" date="2016-08" db="EMBL/GenBank/DDBJ databases">
        <title>Characterization of Isolates of Eisenbergiella tayi Derived from Blood Cultures, Using Whole Genome Sequencing.</title>
        <authorList>
            <person name="Bernier A.-M."/>
            <person name="Burdz T."/>
            <person name="Wiebe D."/>
            <person name="Bernard K."/>
        </authorList>
    </citation>
    <scope>NUCLEOTIDE SEQUENCE [LARGE SCALE GENOMIC DNA]</scope>
    <source>
        <strain evidence="6 9">NML120146</strain>
    </source>
</reference>
<dbReference type="EMBL" id="MCGH01000001">
    <property type="protein sequence ID" value="ODM08560.1"/>
    <property type="molecule type" value="Genomic_DNA"/>
</dbReference>